<keyword evidence="6" id="KW-0012">Acyltransferase</keyword>
<dbReference type="InterPro" id="IPR018357">
    <property type="entry name" value="Hexapep_transf_CS"/>
</dbReference>
<keyword evidence="2" id="KW-0441">Lipid A biosynthesis</keyword>
<organism evidence="8 9">
    <name type="scientific">Cloacibacillus porcorum</name>
    <dbReference type="NCBI Taxonomy" id="1197717"/>
    <lineage>
        <taxon>Bacteria</taxon>
        <taxon>Thermotogati</taxon>
        <taxon>Synergistota</taxon>
        <taxon>Synergistia</taxon>
        <taxon>Synergistales</taxon>
        <taxon>Synergistaceae</taxon>
        <taxon>Cloacibacillus</taxon>
    </lineage>
</organism>
<keyword evidence="5" id="KW-0443">Lipid metabolism</keyword>
<keyword evidence="1" id="KW-0444">Lipid biosynthesis</keyword>
<evidence type="ECO:0000256" key="2">
    <source>
        <dbReference type="ARBA" id="ARBA00022556"/>
    </source>
</evidence>
<dbReference type="GO" id="GO:0016020">
    <property type="term" value="C:membrane"/>
    <property type="evidence" value="ECO:0007669"/>
    <property type="project" value="GOC"/>
</dbReference>
<dbReference type="OrthoDB" id="9801697at2"/>
<dbReference type="AlphaFoldDB" id="A0A1B2I5N3"/>
<dbReference type="Pfam" id="PF00132">
    <property type="entry name" value="Hexapep"/>
    <property type="match status" value="2"/>
</dbReference>
<name>A0A1B2I5N3_9BACT</name>
<dbReference type="GO" id="GO:0016410">
    <property type="term" value="F:N-acyltransferase activity"/>
    <property type="evidence" value="ECO:0007669"/>
    <property type="project" value="InterPro"/>
</dbReference>
<evidence type="ECO:0000259" key="7">
    <source>
        <dbReference type="Pfam" id="PF04613"/>
    </source>
</evidence>
<accession>A0A1B2I5N3</accession>
<dbReference type="KEGG" id="cpor:BED41_09400"/>
<dbReference type="SUPFAM" id="SSF51161">
    <property type="entry name" value="Trimeric LpxA-like enzymes"/>
    <property type="match status" value="1"/>
</dbReference>
<dbReference type="InterPro" id="IPR011004">
    <property type="entry name" value="Trimer_LpxA-like_sf"/>
</dbReference>
<reference evidence="8" key="1">
    <citation type="submission" date="2016-08" db="EMBL/GenBank/DDBJ databases">
        <title>Complete genome of Cloacibacillus porcorum.</title>
        <authorList>
            <person name="Looft T."/>
            <person name="Bayles D.O."/>
            <person name="Alt D.P."/>
        </authorList>
    </citation>
    <scope>NUCLEOTIDE SEQUENCE [LARGE SCALE GENOMIC DNA]</scope>
    <source>
        <strain evidence="8">CL-84</strain>
    </source>
</reference>
<dbReference type="Pfam" id="PF04613">
    <property type="entry name" value="LpxD"/>
    <property type="match status" value="1"/>
</dbReference>
<dbReference type="InterPro" id="IPR020573">
    <property type="entry name" value="UDP_GlcNAc_AcTrfase_non-rep"/>
</dbReference>
<evidence type="ECO:0000256" key="1">
    <source>
        <dbReference type="ARBA" id="ARBA00022516"/>
    </source>
</evidence>
<evidence type="ECO:0000256" key="3">
    <source>
        <dbReference type="ARBA" id="ARBA00022679"/>
    </source>
</evidence>
<dbReference type="EMBL" id="CP016757">
    <property type="protein sequence ID" value="ANZ45266.1"/>
    <property type="molecule type" value="Genomic_DNA"/>
</dbReference>
<dbReference type="GeneID" id="83058062"/>
<dbReference type="RefSeq" id="WP_066745234.1">
    <property type="nucleotide sequence ID" value="NZ_CP016757.1"/>
</dbReference>
<evidence type="ECO:0000256" key="6">
    <source>
        <dbReference type="ARBA" id="ARBA00023315"/>
    </source>
</evidence>
<dbReference type="Gene3D" id="2.160.10.10">
    <property type="entry name" value="Hexapeptide repeat proteins"/>
    <property type="match status" value="1"/>
</dbReference>
<dbReference type="PANTHER" id="PTHR43378:SF2">
    <property type="entry name" value="UDP-3-O-ACYLGLUCOSAMINE N-ACYLTRANSFERASE 1, MITOCHONDRIAL-RELATED"/>
    <property type="match status" value="1"/>
</dbReference>
<protein>
    <recommendedName>
        <fullName evidence="7">UDP-3-O-[3-hydroxymyristoyl] glucosamine N-acyltransferase non-repeat region domain-containing protein</fullName>
    </recommendedName>
</protein>
<evidence type="ECO:0000256" key="5">
    <source>
        <dbReference type="ARBA" id="ARBA00023098"/>
    </source>
</evidence>
<sequence length="290" mass="31399">MKLKNFVSEFLNVTIKNDIEYTGMVDSVRPNTISFLDNPKFAKDINRNPNISVVLVREKDAALLQGNVETVIVENPKAALFSLHNEYCKKYLTYKVNKIAKSASIHASAYIAPEGVNIGENVIIAPNATILCGVEIGDNTTIGPNCVIGEDGFHVFEDLNATKRIVIHDGFVKIGKKVDIQASVTVDKGFMGRDTVIGDECKIDNAVHIAHRVHVGRKTLIASGACIAGSADIGENVWIGPHSVISNRVSICDNAKILIGSIVIRNIKKAISVSGNFAVEHAKHIKSQCS</sequence>
<keyword evidence="9" id="KW-1185">Reference proteome</keyword>
<dbReference type="STRING" id="1197717.BED41_09400"/>
<keyword evidence="4" id="KW-0677">Repeat</keyword>
<dbReference type="Proteomes" id="UP000093044">
    <property type="component" value="Chromosome"/>
</dbReference>
<dbReference type="Gene3D" id="3.40.1390.10">
    <property type="entry name" value="MurE/MurF, N-terminal domain"/>
    <property type="match status" value="1"/>
</dbReference>
<dbReference type="InterPro" id="IPR001451">
    <property type="entry name" value="Hexapep"/>
</dbReference>
<dbReference type="PANTHER" id="PTHR43378">
    <property type="entry name" value="UDP-3-O-ACYLGLUCOSAMINE N-ACYLTRANSFERASE"/>
    <property type="match status" value="1"/>
</dbReference>
<proteinExistence type="predicted"/>
<feature type="domain" description="UDP-3-O-[3-hydroxymyristoyl] glucosamine N-acyltransferase non-repeat region" evidence="7">
    <location>
        <begin position="26"/>
        <end position="82"/>
    </location>
</feature>
<evidence type="ECO:0000313" key="8">
    <source>
        <dbReference type="EMBL" id="ANZ45266.1"/>
    </source>
</evidence>
<dbReference type="PROSITE" id="PS00101">
    <property type="entry name" value="HEXAPEP_TRANSFERASES"/>
    <property type="match status" value="1"/>
</dbReference>
<evidence type="ECO:0000256" key="4">
    <source>
        <dbReference type="ARBA" id="ARBA00022737"/>
    </source>
</evidence>
<dbReference type="GO" id="GO:0009245">
    <property type="term" value="P:lipid A biosynthetic process"/>
    <property type="evidence" value="ECO:0007669"/>
    <property type="project" value="UniProtKB-KW"/>
</dbReference>
<gene>
    <name evidence="8" type="ORF">BED41_09400</name>
</gene>
<dbReference type="InterPro" id="IPR007691">
    <property type="entry name" value="LpxD"/>
</dbReference>
<keyword evidence="3" id="KW-0808">Transferase</keyword>
<evidence type="ECO:0000313" key="9">
    <source>
        <dbReference type="Proteomes" id="UP000093044"/>
    </source>
</evidence>